<keyword evidence="2" id="KW-1185">Reference proteome</keyword>
<protein>
    <recommendedName>
        <fullName evidence="3">Lipoprotein</fullName>
    </recommendedName>
</protein>
<evidence type="ECO:0008006" key="3">
    <source>
        <dbReference type="Google" id="ProtNLM"/>
    </source>
</evidence>
<dbReference type="Proteomes" id="UP001144347">
    <property type="component" value="Unassembled WGS sequence"/>
</dbReference>
<dbReference type="EMBL" id="JAPWGM010000001">
    <property type="protein sequence ID" value="MCZ4242507.1"/>
    <property type="molecule type" value="Genomic_DNA"/>
</dbReference>
<comment type="caution">
    <text evidence="1">The sequence shown here is derived from an EMBL/GenBank/DDBJ whole genome shotgun (WGS) entry which is preliminary data.</text>
</comment>
<reference evidence="1" key="1">
    <citation type="submission" date="2022-12" db="EMBL/GenBank/DDBJ databases">
        <title>Genome sequence of HCMS5-2.</title>
        <authorList>
            <person name="Woo H."/>
        </authorList>
    </citation>
    <scope>NUCLEOTIDE SEQUENCE</scope>
    <source>
        <strain evidence="1">HCMS5-2</strain>
    </source>
</reference>
<dbReference type="RefSeq" id="WP_269425623.1">
    <property type="nucleotide sequence ID" value="NZ_JAPWGM010000001.1"/>
</dbReference>
<evidence type="ECO:0000313" key="2">
    <source>
        <dbReference type="Proteomes" id="UP001144347"/>
    </source>
</evidence>
<name>A0ABT4L479_9SPHI</name>
<organism evidence="1 2">
    <name type="scientific">Pedobacter punctiformis</name>
    <dbReference type="NCBI Taxonomy" id="3004097"/>
    <lineage>
        <taxon>Bacteria</taxon>
        <taxon>Pseudomonadati</taxon>
        <taxon>Bacteroidota</taxon>
        <taxon>Sphingobacteriia</taxon>
        <taxon>Sphingobacteriales</taxon>
        <taxon>Sphingobacteriaceae</taxon>
        <taxon>Pedobacter</taxon>
    </lineage>
</organism>
<dbReference type="PROSITE" id="PS51257">
    <property type="entry name" value="PROKAR_LIPOPROTEIN"/>
    <property type="match status" value="1"/>
</dbReference>
<accession>A0ABT4L479</accession>
<sequence>MKTNSIKSSALILFVITLFTFSGCKDNNFLPSTRDADEKELKTLLDEIQKMSAAETCTNSSEWKFVPIGSQACGGTIGFIPYSVKINTDQFLQKVEVYTNKQKAFIAKYKVVSTCAIILPPKGVECIDGKPKLIY</sequence>
<evidence type="ECO:0000313" key="1">
    <source>
        <dbReference type="EMBL" id="MCZ4242507.1"/>
    </source>
</evidence>
<proteinExistence type="predicted"/>
<gene>
    <name evidence="1" type="ORF">O0955_00700</name>
</gene>